<dbReference type="EMBL" id="AKHW03002956">
    <property type="protein sequence ID" value="KYO36540.1"/>
    <property type="molecule type" value="Genomic_DNA"/>
</dbReference>
<name>A0A151NIG1_ALLMI</name>
<reference evidence="1 2" key="1">
    <citation type="journal article" date="2012" name="Genome Biol.">
        <title>Sequencing three crocodilian genomes to illuminate the evolution of archosaurs and amniotes.</title>
        <authorList>
            <person name="St John J.A."/>
            <person name="Braun E.L."/>
            <person name="Isberg S.R."/>
            <person name="Miles L.G."/>
            <person name="Chong A.Y."/>
            <person name="Gongora J."/>
            <person name="Dalzell P."/>
            <person name="Moran C."/>
            <person name="Bed'hom B."/>
            <person name="Abzhanov A."/>
            <person name="Burgess S.C."/>
            <person name="Cooksey A.M."/>
            <person name="Castoe T.A."/>
            <person name="Crawford N.G."/>
            <person name="Densmore L.D."/>
            <person name="Drew J.C."/>
            <person name="Edwards S.V."/>
            <person name="Faircloth B.C."/>
            <person name="Fujita M.K."/>
            <person name="Greenwold M.J."/>
            <person name="Hoffmann F.G."/>
            <person name="Howard J.M."/>
            <person name="Iguchi T."/>
            <person name="Janes D.E."/>
            <person name="Khan S.Y."/>
            <person name="Kohno S."/>
            <person name="de Koning A.J."/>
            <person name="Lance S.L."/>
            <person name="McCarthy F.M."/>
            <person name="McCormack J.E."/>
            <person name="Merchant M.E."/>
            <person name="Peterson D.G."/>
            <person name="Pollock D.D."/>
            <person name="Pourmand N."/>
            <person name="Raney B.J."/>
            <person name="Roessler K.A."/>
            <person name="Sanford J.R."/>
            <person name="Sawyer R.H."/>
            <person name="Schmidt C.J."/>
            <person name="Triplett E.W."/>
            <person name="Tuberville T.D."/>
            <person name="Venegas-Anaya M."/>
            <person name="Howard J.T."/>
            <person name="Jarvis E.D."/>
            <person name="Guillette L.J.Jr."/>
            <person name="Glenn T.C."/>
            <person name="Green R.E."/>
            <person name="Ray D.A."/>
        </authorList>
    </citation>
    <scope>NUCLEOTIDE SEQUENCE [LARGE SCALE GENOMIC DNA]</scope>
    <source>
        <strain evidence="1">KSC_2009_1</strain>
    </source>
</reference>
<sequence>MTMKCILEFSISCPLIRKRKEMPYHVPNPILHPFTTQINLVAPFSLKSQTGIGKCFLLFPSPTEEEPTGSPEGN</sequence>
<gene>
    <name evidence="1" type="ORF">Y1Q_0024255</name>
</gene>
<proteinExistence type="predicted"/>
<accession>A0A151NIG1</accession>
<dbReference type="AlphaFoldDB" id="A0A151NIG1"/>
<organism evidence="1 2">
    <name type="scientific">Alligator mississippiensis</name>
    <name type="common">American alligator</name>
    <dbReference type="NCBI Taxonomy" id="8496"/>
    <lineage>
        <taxon>Eukaryota</taxon>
        <taxon>Metazoa</taxon>
        <taxon>Chordata</taxon>
        <taxon>Craniata</taxon>
        <taxon>Vertebrata</taxon>
        <taxon>Euteleostomi</taxon>
        <taxon>Archelosauria</taxon>
        <taxon>Archosauria</taxon>
        <taxon>Crocodylia</taxon>
        <taxon>Alligatoridae</taxon>
        <taxon>Alligatorinae</taxon>
        <taxon>Alligator</taxon>
    </lineage>
</organism>
<evidence type="ECO:0000313" key="2">
    <source>
        <dbReference type="Proteomes" id="UP000050525"/>
    </source>
</evidence>
<comment type="caution">
    <text evidence="1">The sequence shown here is derived from an EMBL/GenBank/DDBJ whole genome shotgun (WGS) entry which is preliminary data.</text>
</comment>
<dbReference type="Proteomes" id="UP000050525">
    <property type="component" value="Unassembled WGS sequence"/>
</dbReference>
<keyword evidence="2" id="KW-1185">Reference proteome</keyword>
<protein>
    <submittedName>
        <fullName evidence="1">Uncharacterized protein</fullName>
    </submittedName>
</protein>
<evidence type="ECO:0000313" key="1">
    <source>
        <dbReference type="EMBL" id="KYO36540.1"/>
    </source>
</evidence>